<proteinExistence type="predicted"/>
<dbReference type="Proteomes" id="UP000835052">
    <property type="component" value="Unassembled WGS sequence"/>
</dbReference>
<feature type="signal peptide" evidence="1">
    <location>
        <begin position="1"/>
        <end position="22"/>
    </location>
</feature>
<comment type="caution">
    <text evidence="2">The sequence shown here is derived from an EMBL/GenBank/DDBJ whole genome shotgun (WGS) entry which is preliminary data.</text>
</comment>
<feature type="chain" id="PRO_5035853640" description="Secreted protein" evidence="1">
    <location>
        <begin position="23"/>
        <end position="206"/>
    </location>
</feature>
<dbReference type="AlphaFoldDB" id="A0A8S1HCQ0"/>
<name>A0A8S1HCQ0_9PELO</name>
<protein>
    <recommendedName>
        <fullName evidence="4">Secreted protein</fullName>
    </recommendedName>
</protein>
<keyword evidence="1" id="KW-0732">Signal</keyword>
<gene>
    <name evidence="2" type="ORF">CAUJ_LOCUS7967</name>
</gene>
<keyword evidence="3" id="KW-1185">Reference proteome</keyword>
<reference evidence="2" key="1">
    <citation type="submission" date="2020-10" db="EMBL/GenBank/DDBJ databases">
        <authorList>
            <person name="Kikuchi T."/>
        </authorList>
    </citation>
    <scope>NUCLEOTIDE SEQUENCE</scope>
    <source>
        <strain evidence="2">NKZ352</strain>
    </source>
</reference>
<evidence type="ECO:0000313" key="2">
    <source>
        <dbReference type="EMBL" id="CAD6192048.1"/>
    </source>
</evidence>
<evidence type="ECO:0000313" key="3">
    <source>
        <dbReference type="Proteomes" id="UP000835052"/>
    </source>
</evidence>
<sequence length="206" mass="22272">MAAVSSYSSLLLLLVVVDVGDSRPEGLVAVSVLSGRLLFFSHCLCVMCLPPAAVIFCQRNSVNFSPSPRDVTYCQTVAFGLARLLICAPRLTAAAMTMTLWPLAHCHPSKRDLSHQKAFMSVLFWEAAVARGRHFTQQKESRLGRVVSRSAAPKRQGGGAFFKGYAEVNPIEHYAPIGIHDGPPRTVKSVGDHPAIVALIIPGRPP</sequence>
<dbReference type="EMBL" id="CAJGYM010000025">
    <property type="protein sequence ID" value="CAD6192048.1"/>
    <property type="molecule type" value="Genomic_DNA"/>
</dbReference>
<organism evidence="2 3">
    <name type="scientific">Caenorhabditis auriculariae</name>
    <dbReference type="NCBI Taxonomy" id="2777116"/>
    <lineage>
        <taxon>Eukaryota</taxon>
        <taxon>Metazoa</taxon>
        <taxon>Ecdysozoa</taxon>
        <taxon>Nematoda</taxon>
        <taxon>Chromadorea</taxon>
        <taxon>Rhabditida</taxon>
        <taxon>Rhabditina</taxon>
        <taxon>Rhabditomorpha</taxon>
        <taxon>Rhabditoidea</taxon>
        <taxon>Rhabditidae</taxon>
        <taxon>Peloderinae</taxon>
        <taxon>Caenorhabditis</taxon>
    </lineage>
</organism>
<accession>A0A8S1HCQ0</accession>
<evidence type="ECO:0008006" key="4">
    <source>
        <dbReference type="Google" id="ProtNLM"/>
    </source>
</evidence>
<evidence type="ECO:0000256" key="1">
    <source>
        <dbReference type="SAM" id="SignalP"/>
    </source>
</evidence>